<dbReference type="EMBL" id="BMMX01000033">
    <property type="protein sequence ID" value="GGL10110.1"/>
    <property type="molecule type" value="Genomic_DNA"/>
</dbReference>
<protein>
    <submittedName>
        <fullName evidence="2">Uncharacterized protein</fullName>
    </submittedName>
</protein>
<dbReference type="AlphaFoldDB" id="A0A8J3C4Z7"/>
<organism evidence="2 3">
    <name type="scientific">Mangrovihabitans endophyticus</name>
    <dbReference type="NCBI Taxonomy" id="1751298"/>
    <lineage>
        <taxon>Bacteria</taxon>
        <taxon>Bacillati</taxon>
        <taxon>Actinomycetota</taxon>
        <taxon>Actinomycetes</taxon>
        <taxon>Micromonosporales</taxon>
        <taxon>Micromonosporaceae</taxon>
        <taxon>Mangrovihabitans</taxon>
    </lineage>
</organism>
<comment type="caution">
    <text evidence="2">The sequence shown here is derived from an EMBL/GenBank/DDBJ whole genome shotgun (WGS) entry which is preliminary data.</text>
</comment>
<keyword evidence="3" id="KW-1185">Reference proteome</keyword>
<evidence type="ECO:0000256" key="1">
    <source>
        <dbReference type="SAM" id="MobiDB-lite"/>
    </source>
</evidence>
<gene>
    <name evidence="2" type="ORF">GCM10012284_51070</name>
</gene>
<accession>A0A8J3C4Z7</accession>
<sequence>MGNRRVPPAVAHGLAARGGRGADLPRCPGPRRTTGVTHKEQEIHNSGVLRQHRSKTGARKVNVARLTEMDDIVRGPGSGIEH</sequence>
<name>A0A8J3C4Z7_9ACTN</name>
<reference evidence="2" key="1">
    <citation type="journal article" date="2014" name="Int. J. Syst. Evol. Microbiol.">
        <title>Complete genome sequence of Corynebacterium casei LMG S-19264T (=DSM 44701T), isolated from a smear-ripened cheese.</title>
        <authorList>
            <consortium name="US DOE Joint Genome Institute (JGI-PGF)"/>
            <person name="Walter F."/>
            <person name="Albersmeier A."/>
            <person name="Kalinowski J."/>
            <person name="Ruckert C."/>
        </authorList>
    </citation>
    <scope>NUCLEOTIDE SEQUENCE</scope>
    <source>
        <strain evidence="2">CGMCC 4.7299</strain>
    </source>
</reference>
<reference evidence="2" key="2">
    <citation type="submission" date="2020-09" db="EMBL/GenBank/DDBJ databases">
        <authorList>
            <person name="Sun Q."/>
            <person name="Zhou Y."/>
        </authorList>
    </citation>
    <scope>NUCLEOTIDE SEQUENCE</scope>
    <source>
        <strain evidence="2">CGMCC 4.7299</strain>
    </source>
</reference>
<evidence type="ECO:0000313" key="3">
    <source>
        <dbReference type="Proteomes" id="UP000656042"/>
    </source>
</evidence>
<proteinExistence type="predicted"/>
<feature type="region of interest" description="Disordered" evidence="1">
    <location>
        <begin position="1"/>
        <end position="39"/>
    </location>
</feature>
<evidence type="ECO:0000313" key="2">
    <source>
        <dbReference type="EMBL" id="GGL10110.1"/>
    </source>
</evidence>
<dbReference type="Proteomes" id="UP000656042">
    <property type="component" value="Unassembled WGS sequence"/>
</dbReference>